<organism evidence="1 2">
    <name type="scientific">Pleurodeles waltl</name>
    <name type="common">Iberian ribbed newt</name>
    <dbReference type="NCBI Taxonomy" id="8319"/>
    <lineage>
        <taxon>Eukaryota</taxon>
        <taxon>Metazoa</taxon>
        <taxon>Chordata</taxon>
        <taxon>Craniata</taxon>
        <taxon>Vertebrata</taxon>
        <taxon>Euteleostomi</taxon>
        <taxon>Amphibia</taxon>
        <taxon>Batrachia</taxon>
        <taxon>Caudata</taxon>
        <taxon>Salamandroidea</taxon>
        <taxon>Salamandridae</taxon>
        <taxon>Pleurodelinae</taxon>
        <taxon>Pleurodeles</taxon>
    </lineage>
</organism>
<reference evidence="1" key="1">
    <citation type="journal article" date="2022" name="bioRxiv">
        <title>Sequencing and chromosome-scale assembly of the giantPleurodeles waltlgenome.</title>
        <authorList>
            <person name="Brown T."/>
            <person name="Elewa A."/>
            <person name="Iarovenko S."/>
            <person name="Subramanian E."/>
            <person name="Araus A.J."/>
            <person name="Petzold A."/>
            <person name="Susuki M."/>
            <person name="Suzuki K.-i.T."/>
            <person name="Hayashi T."/>
            <person name="Toyoda A."/>
            <person name="Oliveira C."/>
            <person name="Osipova E."/>
            <person name="Leigh N.D."/>
            <person name="Simon A."/>
            <person name="Yun M.H."/>
        </authorList>
    </citation>
    <scope>NUCLEOTIDE SEQUENCE</scope>
    <source>
        <strain evidence="1">20211129_DDA</strain>
        <tissue evidence="1">Liver</tissue>
    </source>
</reference>
<dbReference type="InterPro" id="IPR043128">
    <property type="entry name" value="Rev_trsase/Diguanyl_cyclase"/>
</dbReference>
<dbReference type="PANTHER" id="PTHR37984">
    <property type="entry name" value="PROTEIN CBG26694"/>
    <property type="match status" value="1"/>
</dbReference>
<accession>A0AAV7QIK0</accession>
<dbReference type="AlphaFoldDB" id="A0AAV7QIK0"/>
<dbReference type="SUPFAM" id="SSF56672">
    <property type="entry name" value="DNA/RNA polymerases"/>
    <property type="match status" value="1"/>
</dbReference>
<evidence type="ECO:0000313" key="1">
    <source>
        <dbReference type="EMBL" id="KAJ1140311.1"/>
    </source>
</evidence>
<gene>
    <name evidence="1" type="ORF">NDU88_006668</name>
</gene>
<protein>
    <submittedName>
        <fullName evidence="1">Uncharacterized protein</fullName>
    </submittedName>
</protein>
<evidence type="ECO:0000313" key="2">
    <source>
        <dbReference type="Proteomes" id="UP001066276"/>
    </source>
</evidence>
<dbReference type="InterPro" id="IPR043502">
    <property type="entry name" value="DNA/RNA_pol_sf"/>
</dbReference>
<dbReference type="Proteomes" id="UP001066276">
    <property type="component" value="Chromosome 6"/>
</dbReference>
<keyword evidence="2" id="KW-1185">Reference proteome</keyword>
<dbReference type="InterPro" id="IPR050951">
    <property type="entry name" value="Retrovirus_Pol_polyprotein"/>
</dbReference>
<dbReference type="Gene3D" id="3.30.70.270">
    <property type="match status" value="1"/>
</dbReference>
<name>A0AAV7QIK0_PLEWA</name>
<dbReference type="Gene3D" id="3.10.10.10">
    <property type="entry name" value="HIV Type 1 Reverse Transcriptase, subunit A, domain 1"/>
    <property type="match status" value="1"/>
</dbReference>
<dbReference type="PANTHER" id="PTHR37984:SF11">
    <property type="entry name" value="INTEGRASE CATALYTIC DOMAIN-CONTAINING PROTEIN"/>
    <property type="match status" value="1"/>
</dbReference>
<sequence>MLEEHLHVDESIEPVALKHRRVAFHLHTKVEEELRKLKQADIIERVDGLTPVVSPLVVTCKLKQPGKVRICVDMRLPNTVIQQERHLTPMIDNIVAEVSGSRWFSG</sequence>
<comment type="caution">
    <text evidence="1">The sequence shown here is derived from an EMBL/GenBank/DDBJ whole genome shotgun (WGS) entry which is preliminary data.</text>
</comment>
<proteinExistence type="predicted"/>
<dbReference type="EMBL" id="JANPWB010000010">
    <property type="protein sequence ID" value="KAJ1140311.1"/>
    <property type="molecule type" value="Genomic_DNA"/>
</dbReference>